<comment type="caution">
    <text evidence="1">The sequence shown here is derived from an EMBL/GenBank/DDBJ whole genome shotgun (WGS) entry which is preliminary data.</text>
</comment>
<accession>A0A2W5ZBF1</accession>
<reference evidence="1 2" key="1">
    <citation type="journal article" date="2017" name="Nature">
        <title>Atmospheric trace gases support primary production in Antarctic desert surface soil.</title>
        <authorList>
            <person name="Ji M."/>
            <person name="Greening C."/>
            <person name="Vanwonterghem I."/>
            <person name="Carere C.R."/>
            <person name="Bay S.K."/>
            <person name="Steen J.A."/>
            <person name="Montgomery K."/>
            <person name="Lines T."/>
            <person name="Beardall J."/>
            <person name="van Dorst J."/>
            <person name="Snape I."/>
            <person name="Stott M.B."/>
            <person name="Hugenholtz P."/>
            <person name="Ferrari B.C."/>
        </authorList>
    </citation>
    <scope>NUCLEOTIDE SEQUENCE [LARGE SCALE GENOMIC DNA]</scope>
    <source>
        <strain evidence="1">RRmetagenome_bin12</strain>
    </source>
</reference>
<name>A0A2W5ZBF1_9BACT</name>
<protein>
    <submittedName>
        <fullName evidence="1">Uncharacterized protein</fullName>
    </submittedName>
</protein>
<dbReference type="AlphaFoldDB" id="A0A2W5ZBF1"/>
<proteinExistence type="predicted"/>
<evidence type="ECO:0000313" key="1">
    <source>
        <dbReference type="EMBL" id="PZR80196.1"/>
    </source>
</evidence>
<dbReference type="Proteomes" id="UP000248724">
    <property type="component" value="Unassembled WGS sequence"/>
</dbReference>
<sequence>MLVIGLTIDGGRALASRQRAVDEAQEAARTGAQALSGAALYGNAGTALDPQQAYAAAQRYIAATGDSADVAVSGDQVHVLVHTTVTTQILSIVGINNLAMTGTATATAQRGGTGP</sequence>
<dbReference type="EMBL" id="QHBU01000166">
    <property type="protein sequence ID" value="PZR80196.1"/>
    <property type="molecule type" value="Genomic_DNA"/>
</dbReference>
<organism evidence="1 2">
    <name type="scientific">Candidatus Aeolococcus gillhamiae</name>
    <dbReference type="NCBI Taxonomy" id="3127015"/>
    <lineage>
        <taxon>Bacteria</taxon>
        <taxon>Bacillati</taxon>
        <taxon>Candidatus Dormiibacterota</taxon>
        <taxon>Candidatus Dormibacteria</taxon>
        <taxon>Candidatus Aeolococcales</taxon>
        <taxon>Candidatus Aeolococcaceae</taxon>
        <taxon>Candidatus Aeolococcus</taxon>
    </lineage>
</organism>
<evidence type="ECO:0000313" key="2">
    <source>
        <dbReference type="Proteomes" id="UP000248724"/>
    </source>
</evidence>
<gene>
    <name evidence="1" type="ORF">DLM65_08875</name>
</gene>